<dbReference type="InterPro" id="IPR053128">
    <property type="entry name" value="Cystatin-like"/>
</dbReference>
<evidence type="ECO:0000259" key="2">
    <source>
        <dbReference type="SMART" id="SM00043"/>
    </source>
</evidence>
<dbReference type="InParanoid" id="B3ML34"/>
<dbReference type="STRING" id="7217.B3ML34"/>
<dbReference type="PANTHER" id="PTHR12319:SF2">
    <property type="entry name" value="CYSTATIN-LIKE PROTEIN-RELATED"/>
    <property type="match status" value="1"/>
</dbReference>
<dbReference type="KEGG" id="dan:6498269"/>
<dbReference type="Pfam" id="PF00031">
    <property type="entry name" value="Cystatin"/>
    <property type="match status" value="1"/>
</dbReference>
<evidence type="ECO:0000256" key="1">
    <source>
        <dbReference type="SAM" id="SignalP"/>
    </source>
</evidence>
<evidence type="ECO:0000313" key="4">
    <source>
        <dbReference type="Proteomes" id="UP000007801"/>
    </source>
</evidence>
<protein>
    <recommendedName>
        <fullName evidence="2">Cystatin domain-containing protein</fullName>
    </recommendedName>
</protein>
<feature type="signal peptide" evidence="1">
    <location>
        <begin position="1"/>
        <end position="18"/>
    </location>
</feature>
<proteinExistence type="predicted"/>
<dbReference type="HOGENOM" id="CLU_162219_0_0_1"/>
<name>B3ML34_DROAN</name>
<dbReference type="PhylomeDB" id="B3ML34"/>
<dbReference type="GO" id="GO:0004869">
    <property type="term" value="F:cysteine-type endopeptidase inhibitor activity"/>
    <property type="evidence" value="ECO:0007669"/>
    <property type="project" value="InterPro"/>
</dbReference>
<dbReference type="InterPro" id="IPR046350">
    <property type="entry name" value="Cystatin_sf"/>
</dbReference>
<evidence type="ECO:0000313" key="3">
    <source>
        <dbReference type="EMBL" id="EDV31652.1"/>
    </source>
</evidence>
<keyword evidence="4" id="KW-1185">Reference proteome</keyword>
<reference evidence="3 4" key="1">
    <citation type="journal article" date="2007" name="Nature">
        <title>Evolution of genes and genomes on the Drosophila phylogeny.</title>
        <authorList>
            <consortium name="Drosophila 12 Genomes Consortium"/>
            <person name="Clark A.G."/>
            <person name="Eisen M.B."/>
            <person name="Smith D.R."/>
            <person name="Bergman C.M."/>
            <person name="Oliver B."/>
            <person name="Markow T.A."/>
            <person name="Kaufman T.C."/>
            <person name="Kellis M."/>
            <person name="Gelbart W."/>
            <person name="Iyer V.N."/>
            <person name="Pollard D.A."/>
            <person name="Sackton T.B."/>
            <person name="Larracuente A.M."/>
            <person name="Singh N.D."/>
            <person name="Abad J.P."/>
            <person name="Abt D.N."/>
            <person name="Adryan B."/>
            <person name="Aguade M."/>
            <person name="Akashi H."/>
            <person name="Anderson W.W."/>
            <person name="Aquadro C.F."/>
            <person name="Ardell D.H."/>
            <person name="Arguello R."/>
            <person name="Artieri C.G."/>
            <person name="Barbash D.A."/>
            <person name="Barker D."/>
            <person name="Barsanti P."/>
            <person name="Batterham P."/>
            <person name="Batzoglou S."/>
            <person name="Begun D."/>
            <person name="Bhutkar A."/>
            <person name="Blanco E."/>
            <person name="Bosak S.A."/>
            <person name="Bradley R.K."/>
            <person name="Brand A.D."/>
            <person name="Brent M.R."/>
            <person name="Brooks A.N."/>
            <person name="Brown R.H."/>
            <person name="Butlin R.K."/>
            <person name="Caggese C."/>
            <person name="Calvi B.R."/>
            <person name="Bernardo de Carvalho A."/>
            <person name="Caspi A."/>
            <person name="Castrezana S."/>
            <person name="Celniker S.E."/>
            <person name="Chang J.L."/>
            <person name="Chapple C."/>
            <person name="Chatterji S."/>
            <person name="Chinwalla A."/>
            <person name="Civetta A."/>
            <person name="Clifton S.W."/>
            <person name="Comeron J.M."/>
            <person name="Costello J.C."/>
            <person name="Coyne J.A."/>
            <person name="Daub J."/>
            <person name="David R.G."/>
            <person name="Delcher A.L."/>
            <person name="Delehaunty K."/>
            <person name="Do C.B."/>
            <person name="Ebling H."/>
            <person name="Edwards K."/>
            <person name="Eickbush T."/>
            <person name="Evans J.D."/>
            <person name="Filipski A."/>
            <person name="Findeiss S."/>
            <person name="Freyhult E."/>
            <person name="Fulton L."/>
            <person name="Fulton R."/>
            <person name="Garcia A.C."/>
            <person name="Gardiner A."/>
            <person name="Garfield D.A."/>
            <person name="Garvin B.E."/>
            <person name="Gibson G."/>
            <person name="Gilbert D."/>
            <person name="Gnerre S."/>
            <person name="Godfrey J."/>
            <person name="Good R."/>
            <person name="Gotea V."/>
            <person name="Gravely B."/>
            <person name="Greenberg A.J."/>
            <person name="Griffiths-Jones S."/>
            <person name="Gross S."/>
            <person name="Guigo R."/>
            <person name="Gustafson E.A."/>
            <person name="Haerty W."/>
            <person name="Hahn M.W."/>
            <person name="Halligan D.L."/>
            <person name="Halpern A.L."/>
            <person name="Halter G.M."/>
            <person name="Han M.V."/>
            <person name="Heger A."/>
            <person name="Hillier L."/>
            <person name="Hinrichs A.S."/>
            <person name="Holmes I."/>
            <person name="Hoskins R.A."/>
            <person name="Hubisz M.J."/>
            <person name="Hultmark D."/>
            <person name="Huntley M.A."/>
            <person name="Jaffe D.B."/>
            <person name="Jagadeeshan S."/>
            <person name="Jeck W.R."/>
            <person name="Johnson J."/>
            <person name="Jones C.D."/>
            <person name="Jordan W.C."/>
            <person name="Karpen G.H."/>
            <person name="Kataoka E."/>
            <person name="Keightley P.D."/>
            <person name="Kheradpour P."/>
            <person name="Kirkness E.F."/>
            <person name="Koerich L.B."/>
            <person name="Kristiansen K."/>
            <person name="Kudrna D."/>
            <person name="Kulathinal R.J."/>
            <person name="Kumar S."/>
            <person name="Kwok R."/>
            <person name="Lander E."/>
            <person name="Langley C.H."/>
            <person name="Lapoint R."/>
            <person name="Lazzaro B.P."/>
            <person name="Lee S.J."/>
            <person name="Levesque L."/>
            <person name="Li R."/>
            <person name="Lin C.F."/>
            <person name="Lin M.F."/>
            <person name="Lindblad-Toh K."/>
            <person name="Llopart A."/>
            <person name="Long M."/>
            <person name="Low L."/>
            <person name="Lozovsky E."/>
            <person name="Lu J."/>
            <person name="Luo M."/>
            <person name="Machado C.A."/>
            <person name="Makalowski W."/>
            <person name="Marzo M."/>
            <person name="Matsuda M."/>
            <person name="Matzkin L."/>
            <person name="McAllister B."/>
            <person name="McBride C.S."/>
            <person name="McKernan B."/>
            <person name="McKernan K."/>
            <person name="Mendez-Lago M."/>
            <person name="Minx P."/>
            <person name="Mollenhauer M.U."/>
            <person name="Montooth K."/>
            <person name="Mount S.M."/>
            <person name="Mu X."/>
            <person name="Myers E."/>
            <person name="Negre B."/>
            <person name="Newfeld S."/>
            <person name="Nielsen R."/>
            <person name="Noor M.A."/>
            <person name="O'Grady P."/>
            <person name="Pachter L."/>
            <person name="Papaceit M."/>
            <person name="Parisi M.J."/>
            <person name="Parisi M."/>
            <person name="Parts L."/>
            <person name="Pedersen J.S."/>
            <person name="Pesole G."/>
            <person name="Phillippy A.M."/>
            <person name="Ponting C.P."/>
            <person name="Pop M."/>
            <person name="Porcelli D."/>
            <person name="Powell J.R."/>
            <person name="Prohaska S."/>
            <person name="Pruitt K."/>
            <person name="Puig M."/>
            <person name="Quesneville H."/>
            <person name="Ram K.R."/>
            <person name="Rand D."/>
            <person name="Rasmussen M.D."/>
            <person name="Reed L.K."/>
            <person name="Reenan R."/>
            <person name="Reily A."/>
            <person name="Remington K.A."/>
            <person name="Rieger T.T."/>
            <person name="Ritchie M.G."/>
            <person name="Robin C."/>
            <person name="Rogers Y.H."/>
            <person name="Rohde C."/>
            <person name="Rozas J."/>
            <person name="Rubenfield M.J."/>
            <person name="Ruiz A."/>
            <person name="Russo S."/>
            <person name="Salzberg S.L."/>
            <person name="Sanchez-Gracia A."/>
            <person name="Saranga D.J."/>
            <person name="Sato H."/>
            <person name="Schaeffer S.W."/>
            <person name="Schatz M.C."/>
            <person name="Schlenke T."/>
            <person name="Schwartz R."/>
            <person name="Segarra C."/>
            <person name="Singh R.S."/>
            <person name="Sirot L."/>
            <person name="Sirota M."/>
            <person name="Sisneros N.B."/>
            <person name="Smith C.D."/>
            <person name="Smith T.F."/>
            <person name="Spieth J."/>
            <person name="Stage D.E."/>
            <person name="Stark A."/>
            <person name="Stephan W."/>
            <person name="Strausberg R.L."/>
            <person name="Strempel S."/>
            <person name="Sturgill D."/>
            <person name="Sutton G."/>
            <person name="Sutton G.G."/>
            <person name="Tao W."/>
            <person name="Teichmann S."/>
            <person name="Tobari Y.N."/>
            <person name="Tomimura Y."/>
            <person name="Tsolas J.M."/>
            <person name="Valente V.L."/>
            <person name="Venter E."/>
            <person name="Venter J.C."/>
            <person name="Vicario S."/>
            <person name="Vieira F.G."/>
            <person name="Vilella A.J."/>
            <person name="Villasante A."/>
            <person name="Walenz B."/>
            <person name="Wang J."/>
            <person name="Wasserman M."/>
            <person name="Watts T."/>
            <person name="Wilson D."/>
            <person name="Wilson R.K."/>
            <person name="Wing R.A."/>
            <person name="Wolfner M.F."/>
            <person name="Wong A."/>
            <person name="Wong G.K."/>
            <person name="Wu C.I."/>
            <person name="Wu G."/>
            <person name="Yamamoto D."/>
            <person name="Yang H.P."/>
            <person name="Yang S.P."/>
            <person name="Yorke J.A."/>
            <person name="Yoshida K."/>
            <person name="Zdobnov E."/>
            <person name="Zhang P."/>
            <person name="Zhang Y."/>
            <person name="Zimin A.V."/>
            <person name="Baldwin J."/>
            <person name="Abdouelleil A."/>
            <person name="Abdulkadir J."/>
            <person name="Abebe A."/>
            <person name="Abera B."/>
            <person name="Abreu J."/>
            <person name="Acer S.C."/>
            <person name="Aftuck L."/>
            <person name="Alexander A."/>
            <person name="An P."/>
            <person name="Anderson E."/>
            <person name="Anderson S."/>
            <person name="Arachi H."/>
            <person name="Azer M."/>
            <person name="Bachantsang P."/>
            <person name="Barry A."/>
            <person name="Bayul T."/>
            <person name="Berlin A."/>
            <person name="Bessette D."/>
            <person name="Bloom T."/>
            <person name="Blye J."/>
            <person name="Boguslavskiy L."/>
            <person name="Bonnet C."/>
            <person name="Boukhgalter B."/>
            <person name="Bourzgui I."/>
            <person name="Brown A."/>
            <person name="Cahill P."/>
            <person name="Channer S."/>
            <person name="Cheshatsang Y."/>
            <person name="Chuda L."/>
            <person name="Citroen M."/>
            <person name="Collymore A."/>
            <person name="Cooke P."/>
            <person name="Costello M."/>
            <person name="D'Aco K."/>
            <person name="Daza R."/>
            <person name="De Haan G."/>
            <person name="DeGray S."/>
            <person name="DeMaso C."/>
            <person name="Dhargay N."/>
            <person name="Dooley K."/>
            <person name="Dooley E."/>
            <person name="Doricent M."/>
            <person name="Dorje P."/>
            <person name="Dorjee K."/>
            <person name="Dupes A."/>
            <person name="Elong R."/>
            <person name="Falk J."/>
            <person name="Farina A."/>
            <person name="Faro S."/>
            <person name="Ferguson D."/>
            <person name="Fisher S."/>
            <person name="Foley C.D."/>
            <person name="Franke A."/>
            <person name="Friedrich D."/>
            <person name="Gadbois L."/>
            <person name="Gearin G."/>
            <person name="Gearin C.R."/>
            <person name="Giannoukos G."/>
            <person name="Goode T."/>
            <person name="Graham J."/>
            <person name="Grandbois E."/>
            <person name="Grewal S."/>
            <person name="Gyaltsen K."/>
            <person name="Hafez N."/>
            <person name="Hagos B."/>
            <person name="Hall J."/>
            <person name="Henson C."/>
            <person name="Hollinger A."/>
            <person name="Honan T."/>
            <person name="Huard M.D."/>
            <person name="Hughes L."/>
            <person name="Hurhula B."/>
            <person name="Husby M.E."/>
            <person name="Kamat A."/>
            <person name="Kanga B."/>
            <person name="Kashin S."/>
            <person name="Khazanovich D."/>
            <person name="Kisner P."/>
            <person name="Lance K."/>
            <person name="Lara M."/>
            <person name="Lee W."/>
            <person name="Lennon N."/>
            <person name="Letendre F."/>
            <person name="LeVine R."/>
            <person name="Lipovsky A."/>
            <person name="Liu X."/>
            <person name="Liu J."/>
            <person name="Liu S."/>
            <person name="Lokyitsang T."/>
            <person name="Lokyitsang Y."/>
            <person name="Lubonja R."/>
            <person name="Lui A."/>
            <person name="MacDonald P."/>
            <person name="Magnisalis V."/>
            <person name="Maru K."/>
            <person name="Matthews C."/>
            <person name="McCusker W."/>
            <person name="McDonough S."/>
            <person name="Mehta T."/>
            <person name="Meldrim J."/>
            <person name="Meneus L."/>
            <person name="Mihai O."/>
            <person name="Mihalev A."/>
            <person name="Mihova T."/>
            <person name="Mittelman R."/>
            <person name="Mlenga V."/>
            <person name="Montmayeur A."/>
            <person name="Mulrain L."/>
            <person name="Navidi A."/>
            <person name="Naylor J."/>
            <person name="Negash T."/>
            <person name="Nguyen T."/>
            <person name="Nguyen N."/>
            <person name="Nicol R."/>
            <person name="Norbu C."/>
            <person name="Norbu N."/>
            <person name="Novod N."/>
            <person name="O'Neill B."/>
            <person name="Osman S."/>
            <person name="Markiewicz E."/>
            <person name="Oyono O.L."/>
            <person name="Patti C."/>
            <person name="Phunkhang P."/>
            <person name="Pierre F."/>
            <person name="Priest M."/>
            <person name="Raghuraman S."/>
            <person name="Rege F."/>
            <person name="Reyes R."/>
            <person name="Rise C."/>
            <person name="Rogov P."/>
            <person name="Ross K."/>
            <person name="Ryan E."/>
            <person name="Settipalli S."/>
            <person name="Shea T."/>
            <person name="Sherpa N."/>
            <person name="Shi L."/>
            <person name="Shih D."/>
            <person name="Sparrow T."/>
            <person name="Spaulding J."/>
            <person name="Stalker J."/>
            <person name="Stange-Thomann N."/>
            <person name="Stavropoulos S."/>
            <person name="Stone C."/>
            <person name="Strader C."/>
            <person name="Tesfaye S."/>
            <person name="Thomson T."/>
            <person name="Thoulutsang Y."/>
            <person name="Thoulutsang D."/>
            <person name="Topham K."/>
            <person name="Topping I."/>
            <person name="Tsamla T."/>
            <person name="Vassiliev H."/>
            <person name="Vo A."/>
            <person name="Wangchuk T."/>
            <person name="Wangdi T."/>
            <person name="Weiand M."/>
            <person name="Wilkinson J."/>
            <person name="Wilson A."/>
            <person name="Yadav S."/>
            <person name="Young G."/>
            <person name="Yu Q."/>
            <person name="Zembek L."/>
            <person name="Zhong D."/>
            <person name="Zimmer A."/>
            <person name="Zwirko Z."/>
            <person name="Jaffe D.B."/>
            <person name="Alvarez P."/>
            <person name="Brockman W."/>
            <person name="Butler J."/>
            <person name="Chin C."/>
            <person name="Gnerre S."/>
            <person name="Grabherr M."/>
            <person name="Kleber M."/>
            <person name="Mauceli E."/>
            <person name="MacCallum I."/>
        </authorList>
    </citation>
    <scope>NUCLEOTIDE SEQUENCE [LARGE SCALE GENOMIC DNA]</scope>
    <source>
        <strain evidence="4">Tucson 14024-0371.13</strain>
    </source>
</reference>
<dbReference type="PANTHER" id="PTHR12319">
    <property type="entry name" value="CYSTATIN-RELATED"/>
    <property type="match status" value="1"/>
</dbReference>
<feature type="chain" id="PRO_5002793490" description="Cystatin domain-containing protein" evidence="1">
    <location>
        <begin position="19"/>
        <end position="125"/>
    </location>
</feature>
<feature type="domain" description="Cystatin" evidence="2">
    <location>
        <begin position="24"/>
        <end position="114"/>
    </location>
</feature>
<dbReference type="OMA" id="CPNEAKE"/>
<gene>
    <name evidence="3" type="primary">Dana\GF15461</name>
    <name evidence="3" type="synonym">dana_GLEANR_16227</name>
    <name evidence="3" type="ORF">GF15461</name>
</gene>
<dbReference type="Gene3D" id="3.10.450.10">
    <property type="match status" value="1"/>
</dbReference>
<organism evidence="3 4">
    <name type="scientific">Drosophila ananassae</name>
    <name type="common">Fruit fly</name>
    <dbReference type="NCBI Taxonomy" id="7217"/>
    <lineage>
        <taxon>Eukaryota</taxon>
        <taxon>Metazoa</taxon>
        <taxon>Ecdysozoa</taxon>
        <taxon>Arthropoda</taxon>
        <taxon>Hexapoda</taxon>
        <taxon>Insecta</taxon>
        <taxon>Pterygota</taxon>
        <taxon>Neoptera</taxon>
        <taxon>Endopterygota</taxon>
        <taxon>Diptera</taxon>
        <taxon>Brachycera</taxon>
        <taxon>Muscomorpha</taxon>
        <taxon>Ephydroidea</taxon>
        <taxon>Drosophilidae</taxon>
        <taxon>Drosophila</taxon>
        <taxon>Sophophora</taxon>
    </lineage>
</organism>
<dbReference type="eggNOG" id="ENOG502SC50">
    <property type="taxonomic scope" value="Eukaryota"/>
</dbReference>
<keyword evidence="1" id="KW-0732">Signal</keyword>
<sequence length="125" mass="13781">MFHAKIVLLCTACVLVMGKPQGFGGFGSPQKLEGQQLIDAQQELHSSLVKLDAGDGPHYRIVKVLEATSQVVAGISYKFTVELIDESDVKKVCKVDIWNRSWLPNGIEVTFKCPNEPELTKKHSA</sequence>
<dbReference type="SUPFAM" id="SSF54403">
    <property type="entry name" value="Cystatin/monellin"/>
    <property type="match status" value="1"/>
</dbReference>
<dbReference type="GeneID" id="6498269"/>
<dbReference type="Proteomes" id="UP000007801">
    <property type="component" value="Unassembled WGS sequence"/>
</dbReference>
<dbReference type="SMART" id="SM00043">
    <property type="entry name" value="CY"/>
    <property type="match status" value="1"/>
</dbReference>
<dbReference type="CDD" id="cd00042">
    <property type="entry name" value="CY"/>
    <property type="match status" value="1"/>
</dbReference>
<dbReference type="OrthoDB" id="1908104at2759"/>
<accession>B3ML34</accession>
<dbReference type="InterPro" id="IPR000010">
    <property type="entry name" value="Cystatin_dom"/>
</dbReference>
<dbReference type="AlphaFoldDB" id="B3ML34"/>
<dbReference type="EMBL" id="CH902620">
    <property type="protein sequence ID" value="EDV31652.1"/>
    <property type="molecule type" value="Genomic_DNA"/>
</dbReference>